<dbReference type="AlphaFoldDB" id="A0A448WFM3"/>
<dbReference type="Proteomes" id="UP000784294">
    <property type="component" value="Unassembled WGS sequence"/>
</dbReference>
<feature type="coiled-coil region" evidence="1">
    <location>
        <begin position="12"/>
        <end position="54"/>
    </location>
</feature>
<evidence type="ECO:0000256" key="2">
    <source>
        <dbReference type="SAM" id="MobiDB-lite"/>
    </source>
</evidence>
<organism evidence="3 4">
    <name type="scientific">Protopolystoma xenopodis</name>
    <dbReference type="NCBI Taxonomy" id="117903"/>
    <lineage>
        <taxon>Eukaryota</taxon>
        <taxon>Metazoa</taxon>
        <taxon>Spiralia</taxon>
        <taxon>Lophotrochozoa</taxon>
        <taxon>Platyhelminthes</taxon>
        <taxon>Monogenea</taxon>
        <taxon>Polyopisthocotylea</taxon>
        <taxon>Polystomatidea</taxon>
        <taxon>Polystomatidae</taxon>
        <taxon>Protopolystoma</taxon>
    </lineage>
</organism>
<evidence type="ECO:0000313" key="3">
    <source>
        <dbReference type="EMBL" id="VEL10607.1"/>
    </source>
</evidence>
<comment type="caution">
    <text evidence="3">The sequence shown here is derived from an EMBL/GenBank/DDBJ whole genome shotgun (WGS) entry which is preliminary data.</text>
</comment>
<accession>A0A448WFM3</accession>
<feature type="region of interest" description="Disordered" evidence="2">
    <location>
        <begin position="78"/>
        <end position="104"/>
    </location>
</feature>
<protein>
    <submittedName>
        <fullName evidence="3">Uncharacterized protein</fullName>
    </submittedName>
</protein>
<proteinExistence type="predicted"/>
<evidence type="ECO:0000313" key="4">
    <source>
        <dbReference type="Proteomes" id="UP000784294"/>
    </source>
</evidence>
<gene>
    <name evidence="3" type="ORF">PXEA_LOCUS4047</name>
</gene>
<feature type="region of interest" description="Disordered" evidence="2">
    <location>
        <begin position="127"/>
        <end position="179"/>
    </location>
</feature>
<keyword evidence="4" id="KW-1185">Reference proteome</keyword>
<evidence type="ECO:0000256" key="1">
    <source>
        <dbReference type="SAM" id="Coils"/>
    </source>
</evidence>
<reference evidence="3" key="1">
    <citation type="submission" date="2018-11" db="EMBL/GenBank/DDBJ databases">
        <authorList>
            <consortium name="Pathogen Informatics"/>
        </authorList>
    </citation>
    <scope>NUCLEOTIDE SEQUENCE</scope>
</reference>
<feature type="compositionally biased region" description="Low complexity" evidence="2">
    <location>
        <begin position="127"/>
        <end position="160"/>
    </location>
</feature>
<sequence length="224" mass="25184">MAEEDNLKLCLNRDYETTKLAAQKELAKLEEAHANELEKDRKRAAASEAKLARQLEIETKSELKLAKKTKKQLLQQQHQQIQLHTQHSHQLTLPPGLQNQQSHLSQLHGNHRPLSFFSSSFTTTQLQMSSQQSCQSPEGHLASSSSPSPTPIPISASSMSGTQSQLAKARPSVTSSTLGAGEVDGVSLLEQQMRNRQTLNDLEKRRHKRLILFQRQELESLFFD</sequence>
<name>A0A448WFM3_9PLAT</name>
<feature type="compositionally biased region" description="Polar residues" evidence="2">
    <location>
        <begin position="161"/>
        <end position="178"/>
    </location>
</feature>
<dbReference type="EMBL" id="CAAALY010009478">
    <property type="protein sequence ID" value="VEL10607.1"/>
    <property type="molecule type" value="Genomic_DNA"/>
</dbReference>
<keyword evidence="1" id="KW-0175">Coiled coil</keyword>